<dbReference type="PANTHER" id="PTHR32089">
    <property type="entry name" value="METHYL-ACCEPTING CHEMOTAXIS PROTEIN MCPB"/>
    <property type="match status" value="1"/>
</dbReference>
<dbReference type="GO" id="GO:0005886">
    <property type="term" value="C:plasma membrane"/>
    <property type="evidence" value="ECO:0007669"/>
    <property type="project" value="UniProtKB-SubCell"/>
</dbReference>
<gene>
    <name evidence="14" type="ORF">B6S08_09020</name>
</gene>
<keyword evidence="15" id="KW-1185">Reference proteome</keyword>
<dbReference type="GO" id="GO:0007165">
    <property type="term" value="P:signal transduction"/>
    <property type="evidence" value="ECO:0007669"/>
    <property type="project" value="UniProtKB-KW"/>
</dbReference>
<dbReference type="PROSITE" id="PS50885">
    <property type="entry name" value="HAMP"/>
    <property type="match status" value="1"/>
</dbReference>
<feature type="domain" description="Methyl-accepting transducer" evidence="12">
    <location>
        <begin position="354"/>
        <end position="590"/>
    </location>
</feature>
<proteinExistence type="inferred from homology"/>
<feature type="domain" description="HAMP" evidence="13">
    <location>
        <begin position="295"/>
        <end position="349"/>
    </location>
</feature>
<dbReference type="PANTHER" id="PTHR32089:SF117">
    <property type="entry name" value="METHYL ACCEPTING SENSORY TRANSDUCER WITH CACHE_1 SMALL MOLECULE BINDING DOMAIN"/>
    <property type="match status" value="1"/>
</dbReference>
<keyword evidence="7 9" id="KW-0807">Transducer</keyword>
<dbReference type="GO" id="GO:0004888">
    <property type="term" value="F:transmembrane signaling receptor activity"/>
    <property type="evidence" value="ECO:0007669"/>
    <property type="project" value="InterPro"/>
</dbReference>
<dbReference type="SMART" id="SM00283">
    <property type="entry name" value="MA"/>
    <property type="match status" value="1"/>
</dbReference>
<dbReference type="CDD" id="cd12912">
    <property type="entry name" value="PDC2_MCP_like"/>
    <property type="match status" value="1"/>
</dbReference>
<dbReference type="InterPro" id="IPR004090">
    <property type="entry name" value="Chemotax_Me-accpt_rcpt"/>
</dbReference>
<comment type="similarity">
    <text evidence="8">Belongs to the methyl-accepting chemotaxis (MCP) protein family.</text>
</comment>
<evidence type="ECO:0000256" key="10">
    <source>
        <dbReference type="SAM" id="MobiDB-lite"/>
    </source>
</evidence>
<comment type="subcellular location">
    <subcellularLocation>
        <location evidence="1">Cell membrane</location>
        <topology evidence="1">Multi-pass membrane protein</topology>
    </subcellularLocation>
</comment>
<dbReference type="SUPFAM" id="SSF103190">
    <property type="entry name" value="Sensory domain-like"/>
    <property type="match status" value="1"/>
</dbReference>
<organism evidence="14 15">
    <name type="scientific">Oceanimonas doudoroffii</name>
    <dbReference type="NCBI Taxonomy" id="84158"/>
    <lineage>
        <taxon>Bacteria</taxon>
        <taxon>Pseudomonadati</taxon>
        <taxon>Pseudomonadota</taxon>
        <taxon>Gammaproteobacteria</taxon>
        <taxon>Aeromonadales</taxon>
        <taxon>Aeromonadaceae</taxon>
        <taxon>Oceanimonas</taxon>
    </lineage>
</organism>
<evidence type="ECO:0000256" key="2">
    <source>
        <dbReference type="ARBA" id="ARBA00022475"/>
    </source>
</evidence>
<dbReference type="InterPro" id="IPR004089">
    <property type="entry name" value="MCPsignal_dom"/>
</dbReference>
<dbReference type="Proteomes" id="UP000242757">
    <property type="component" value="Unassembled WGS sequence"/>
</dbReference>
<name>A0A233RJN6_9GAMM</name>
<dbReference type="EMBL" id="NBIM01000001">
    <property type="protein sequence ID" value="OXY83602.1"/>
    <property type="molecule type" value="Genomic_DNA"/>
</dbReference>
<keyword evidence="5 11" id="KW-1133">Transmembrane helix</keyword>
<evidence type="ECO:0000256" key="3">
    <source>
        <dbReference type="ARBA" id="ARBA00022500"/>
    </source>
</evidence>
<dbReference type="Gene3D" id="1.10.287.950">
    <property type="entry name" value="Methyl-accepting chemotaxis protein"/>
    <property type="match status" value="1"/>
</dbReference>
<comment type="caution">
    <text evidence="14">The sequence shown here is derived from an EMBL/GenBank/DDBJ whole genome shotgun (WGS) entry which is preliminary data.</text>
</comment>
<dbReference type="InterPro" id="IPR003660">
    <property type="entry name" value="HAMP_dom"/>
</dbReference>
<evidence type="ECO:0000313" key="14">
    <source>
        <dbReference type="EMBL" id="OXY83602.1"/>
    </source>
</evidence>
<sequence length="626" mass="66978">MQNLQLKHKILLSFMVAIVLTVAALSTLSFRDMKAQLYLDSEQLVAGLAARETAKVAEWLRIRQAMLTAAGQQLEGNPRPALQLVEQAGDFQLAYLGTTEGVMIDAQPRDRSGYDPRTRPWYKQALQANTAMVTPPYEDVAFGVTVVTLAQPVTTSTGQLLGIIGADVAISSLVNDVNAIRLPAQGQAMMLSRDGTLIAYQDASLALQPATRLAEELTAGNLSRWQGSERLNPVSINGTDKLIHVSTIPGSDWQLLFMLDKAALEAPLSTLLWRQLGLSALVILAALVLIGLLLQFLLGPLLKVSRALAQIADGRGDLTQRIELHGRDEVGLLAANFNRFVASQAELIRHIRQQAESLGGNAEQASVRANQTVTELGRAQQEVTMVATAVTEMASATQEIAHNAEQTATAAQQSSASTEQGKQLVHKTRDSIFSLAREMEQAAAVITRLDQHAHDISSVLATIQGVAEQTNLLALNAAIEAARAGEQGRGFAVVADEVRVLSQRTHASTEEIQGTIDTLQQATGEAVKLMQASRNMAELSAEDAEAAAQALEEITAAVGLISDMASQIATAAEEQSQVTGEITQNTTAIKDVSDELASDAEQSLQQSKDLHRQAGELNGLVSAFTL</sequence>
<evidence type="ECO:0000256" key="8">
    <source>
        <dbReference type="ARBA" id="ARBA00029447"/>
    </source>
</evidence>
<evidence type="ECO:0000256" key="9">
    <source>
        <dbReference type="PROSITE-ProRule" id="PRU00284"/>
    </source>
</evidence>
<dbReference type="RefSeq" id="WP_094200376.1">
    <property type="nucleotide sequence ID" value="NZ_NBIM01000001.1"/>
</dbReference>
<dbReference type="InterPro" id="IPR033479">
    <property type="entry name" value="dCache_1"/>
</dbReference>
<dbReference type="GO" id="GO:0006935">
    <property type="term" value="P:chemotaxis"/>
    <property type="evidence" value="ECO:0007669"/>
    <property type="project" value="UniProtKB-KW"/>
</dbReference>
<evidence type="ECO:0000256" key="5">
    <source>
        <dbReference type="ARBA" id="ARBA00022989"/>
    </source>
</evidence>
<dbReference type="CDD" id="cd12913">
    <property type="entry name" value="PDC1_MCP_like"/>
    <property type="match status" value="1"/>
</dbReference>
<dbReference type="Pfam" id="PF00672">
    <property type="entry name" value="HAMP"/>
    <property type="match status" value="1"/>
</dbReference>
<dbReference type="PRINTS" id="PR00260">
    <property type="entry name" value="CHEMTRNSDUCR"/>
</dbReference>
<evidence type="ECO:0000259" key="13">
    <source>
        <dbReference type="PROSITE" id="PS50885"/>
    </source>
</evidence>
<keyword evidence="2" id="KW-1003">Cell membrane</keyword>
<feature type="transmembrane region" description="Helical" evidence="11">
    <location>
        <begin position="276"/>
        <end position="298"/>
    </location>
</feature>
<dbReference type="CDD" id="cd06225">
    <property type="entry name" value="HAMP"/>
    <property type="match status" value="1"/>
</dbReference>
<evidence type="ECO:0000256" key="4">
    <source>
        <dbReference type="ARBA" id="ARBA00022692"/>
    </source>
</evidence>
<evidence type="ECO:0000256" key="11">
    <source>
        <dbReference type="SAM" id="Phobius"/>
    </source>
</evidence>
<dbReference type="Pfam" id="PF02743">
    <property type="entry name" value="dCache_1"/>
    <property type="match status" value="1"/>
</dbReference>
<dbReference type="SUPFAM" id="SSF58104">
    <property type="entry name" value="Methyl-accepting chemotaxis protein (MCP) signaling domain"/>
    <property type="match status" value="1"/>
</dbReference>
<dbReference type="PROSITE" id="PS50111">
    <property type="entry name" value="CHEMOTAXIS_TRANSDUC_2"/>
    <property type="match status" value="1"/>
</dbReference>
<dbReference type="Pfam" id="PF00015">
    <property type="entry name" value="MCPsignal"/>
    <property type="match status" value="1"/>
</dbReference>
<evidence type="ECO:0000256" key="7">
    <source>
        <dbReference type="ARBA" id="ARBA00023224"/>
    </source>
</evidence>
<keyword evidence="4 11" id="KW-0812">Transmembrane</keyword>
<keyword evidence="6 11" id="KW-0472">Membrane</keyword>
<dbReference type="Gene3D" id="3.30.450.20">
    <property type="entry name" value="PAS domain"/>
    <property type="match status" value="2"/>
</dbReference>
<dbReference type="SMART" id="SM00304">
    <property type="entry name" value="HAMP"/>
    <property type="match status" value="1"/>
</dbReference>
<protein>
    <submittedName>
        <fullName evidence="14">Chemotaxis protein</fullName>
    </submittedName>
</protein>
<dbReference type="CDD" id="cd11386">
    <property type="entry name" value="MCP_signal"/>
    <property type="match status" value="1"/>
</dbReference>
<feature type="region of interest" description="Disordered" evidence="10">
    <location>
        <begin position="403"/>
        <end position="423"/>
    </location>
</feature>
<dbReference type="FunFam" id="1.10.287.950:FF:000001">
    <property type="entry name" value="Methyl-accepting chemotaxis sensory transducer"/>
    <property type="match status" value="1"/>
</dbReference>
<dbReference type="InterPro" id="IPR029151">
    <property type="entry name" value="Sensor-like_sf"/>
</dbReference>
<feature type="compositionally biased region" description="Low complexity" evidence="10">
    <location>
        <begin position="404"/>
        <end position="420"/>
    </location>
</feature>
<evidence type="ECO:0000313" key="15">
    <source>
        <dbReference type="Proteomes" id="UP000242757"/>
    </source>
</evidence>
<evidence type="ECO:0000259" key="12">
    <source>
        <dbReference type="PROSITE" id="PS50111"/>
    </source>
</evidence>
<keyword evidence="3" id="KW-0145">Chemotaxis</keyword>
<dbReference type="OrthoDB" id="2489132at2"/>
<dbReference type="AlphaFoldDB" id="A0A233RJN6"/>
<evidence type="ECO:0000256" key="6">
    <source>
        <dbReference type="ARBA" id="ARBA00023136"/>
    </source>
</evidence>
<reference evidence="14 15" key="1">
    <citation type="submission" date="2017-08" db="EMBL/GenBank/DDBJ databases">
        <title>A Genome Sequence of Oceanimonas doudoroffii ATCC 27123T.</title>
        <authorList>
            <person name="Brennan M.A."/>
            <person name="Maclea K.S."/>
            <person name="Mcclelland W.D."/>
            <person name="Trachtenberg A.M."/>
        </authorList>
    </citation>
    <scope>NUCLEOTIDE SEQUENCE [LARGE SCALE GENOMIC DNA]</scope>
    <source>
        <strain evidence="14 15">ATCC 27123</strain>
    </source>
</reference>
<accession>A0A233RJN6</accession>
<evidence type="ECO:0000256" key="1">
    <source>
        <dbReference type="ARBA" id="ARBA00004651"/>
    </source>
</evidence>